<dbReference type="InterPro" id="IPR036291">
    <property type="entry name" value="NAD(P)-bd_dom_sf"/>
</dbReference>
<dbReference type="EMBL" id="MCFC01000001">
    <property type="protein sequence ID" value="ORY35485.1"/>
    <property type="molecule type" value="Genomic_DNA"/>
</dbReference>
<dbReference type="GO" id="GO:0009051">
    <property type="term" value="P:pentose-phosphate shunt, oxidative branch"/>
    <property type="evidence" value="ECO:0007669"/>
    <property type="project" value="TreeGrafter"/>
</dbReference>
<keyword evidence="5 9" id="KW-0313">Glucose metabolism</keyword>
<evidence type="ECO:0000256" key="1">
    <source>
        <dbReference type="ARBA" id="ARBA00004937"/>
    </source>
</evidence>
<dbReference type="Pfam" id="PF00479">
    <property type="entry name" value="G6PD_N"/>
    <property type="match status" value="1"/>
</dbReference>
<keyword evidence="13" id="KW-1185">Reference proteome</keyword>
<accession>A0A1Y2BMU3</accession>
<dbReference type="UniPathway" id="UPA00115">
    <property type="reaction ID" value="UER00408"/>
</dbReference>
<evidence type="ECO:0000256" key="9">
    <source>
        <dbReference type="RuleBase" id="RU362120"/>
    </source>
</evidence>
<sequence length="375" mass="42325">MSKHPTRGSIPSMETSGEALKDETVIVVLGASGDLAKKKTFPALFALFQQGFLPKDAHIVGYARTKMDEQEFHKRETQYLKKSSDDEELAKKFDSDVEEFKKISTYVSGPYDEDSGFQELLKHIEELEGKREGKGQNRVFYMALPPSVFTVVAAGLKKNCYSKNGINRIIIEKPFGKDLESCREMMSALKAEWAENETYRIDHYLGKEMIKNMLVMRFGNVVLDASFNRSFISNIQITFKEPFGTEGRGGYFDEFGIIRDVCQNHLMQTLSVLAMERPVSFSAEDIRDEKVKVLRCIPPIKREDVLLGQYTASGDKPGYHDDDTVPKDSVSPTFAAMVLWVNNPRWEGVPFIMKAGKGLSRSHSVLIASQSLTRT</sequence>
<dbReference type="PANTHER" id="PTHR23429">
    <property type="entry name" value="GLUCOSE-6-PHOSPHATE 1-DEHYDROGENASE G6PD"/>
    <property type="match status" value="1"/>
</dbReference>
<dbReference type="InParanoid" id="A0A1Y2BMU3"/>
<dbReference type="InterPro" id="IPR001282">
    <property type="entry name" value="G6P_DH"/>
</dbReference>
<evidence type="ECO:0000256" key="3">
    <source>
        <dbReference type="ARBA" id="ARBA00013019"/>
    </source>
</evidence>
<dbReference type="STRING" id="71784.A0A1Y2BMU3"/>
<dbReference type="EC" id="1.1.1.49" evidence="3 9"/>
<evidence type="ECO:0000256" key="4">
    <source>
        <dbReference type="ARBA" id="ARBA00020444"/>
    </source>
</evidence>
<comment type="similarity">
    <text evidence="2 9">Belongs to the glucose-6-phosphate dehydrogenase family.</text>
</comment>
<evidence type="ECO:0000259" key="10">
    <source>
        <dbReference type="Pfam" id="PF00479"/>
    </source>
</evidence>
<evidence type="ECO:0000256" key="5">
    <source>
        <dbReference type="ARBA" id="ARBA00022526"/>
    </source>
</evidence>
<dbReference type="PROSITE" id="PS00069">
    <property type="entry name" value="G6P_DEHYDROGENASE"/>
    <property type="match status" value="1"/>
</dbReference>
<feature type="domain" description="Glucose-6-phosphate dehydrogenase C-terminal" evidence="11">
    <location>
        <begin position="214"/>
        <end position="364"/>
    </location>
</feature>
<dbReference type="Pfam" id="PF02781">
    <property type="entry name" value="G6PD_C"/>
    <property type="match status" value="1"/>
</dbReference>
<dbReference type="SUPFAM" id="SSF51735">
    <property type="entry name" value="NAD(P)-binding Rossmann-fold domains"/>
    <property type="match status" value="1"/>
</dbReference>
<dbReference type="PRINTS" id="PR00079">
    <property type="entry name" value="G6PDHDRGNASE"/>
</dbReference>
<dbReference type="FunCoup" id="A0A1Y2BMU3">
    <property type="interactions" value="311"/>
</dbReference>
<keyword evidence="8 9" id="KW-0119">Carbohydrate metabolism</keyword>
<keyword evidence="7 9" id="KW-0560">Oxidoreductase</keyword>
<feature type="domain" description="Glucose-6-phosphate dehydrogenase NAD-binding" evidence="10">
    <location>
        <begin position="27"/>
        <end position="212"/>
    </location>
</feature>
<proteinExistence type="inferred from homology"/>
<dbReference type="Gene3D" id="3.30.360.10">
    <property type="entry name" value="Dihydrodipicolinate Reductase, domain 2"/>
    <property type="match status" value="1"/>
</dbReference>
<evidence type="ECO:0000256" key="7">
    <source>
        <dbReference type="ARBA" id="ARBA00023002"/>
    </source>
</evidence>
<dbReference type="Gene3D" id="3.40.50.720">
    <property type="entry name" value="NAD(P)-binding Rossmann-like Domain"/>
    <property type="match status" value="1"/>
</dbReference>
<evidence type="ECO:0000256" key="8">
    <source>
        <dbReference type="ARBA" id="ARBA00023277"/>
    </source>
</evidence>
<name>A0A1Y2BMU3_9TREE</name>
<dbReference type="InterPro" id="IPR022675">
    <property type="entry name" value="G6P_DH_C"/>
</dbReference>
<dbReference type="AlphaFoldDB" id="A0A1Y2BMU3"/>
<dbReference type="GO" id="GO:0050661">
    <property type="term" value="F:NADP binding"/>
    <property type="evidence" value="ECO:0007669"/>
    <property type="project" value="InterPro"/>
</dbReference>
<organism evidence="12 13">
    <name type="scientific">Naematelia encephala</name>
    <dbReference type="NCBI Taxonomy" id="71784"/>
    <lineage>
        <taxon>Eukaryota</taxon>
        <taxon>Fungi</taxon>
        <taxon>Dikarya</taxon>
        <taxon>Basidiomycota</taxon>
        <taxon>Agaricomycotina</taxon>
        <taxon>Tremellomycetes</taxon>
        <taxon>Tremellales</taxon>
        <taxon>Naemateliaceae</taxon>
        <taxon>Naematelia</taxon>
    </lineage>
</organism>
<dbReference type="Proteomes" id="UP000193986">
    <property type="component" value="Unassembled WGS sequence"/>
</dbReference>
<evidence type="ECO:0000259" key="11">
    <source>
        <dbReference type="Pfam" id="PF02781"/>
    </source>
</evidence>
<comment type="catalytic activity">
    <reaction evidence="9">
        <text>D-glucose 6-phosphate + NADP(+) = 6-phospho-D-glucono-1,5-lactone + NADPH + H(+)</text>
        <dbReference type="Rhea" id="RHEA:15841"/>
        <dbReference type="ChEBI" id="CHEBI:15378"/>
        <dbReference type="ChEBI" id="CHEBI:57783"/>
        <dbReference type="ChEBI" id="CHEBI:57955"/>
        <dbReference type="ChEBI" id="CHEBI:58349"/>
        <dbReference type="ChEBI" id="CHEBI:61548"/>
        <dbReference type="EC" id="1.1.1.49"/>
    </reaction>
</comment>
<comment type="function">
    <text evidence="9">Catalyzes the rate-limiting step of the oxidative pentose-phosphate pathway, which represents a route for the dissimilation of carbohydrates besides glycolysis.</text>
</comment>
<dbReference type="GO" id="GO:0004345">
    <property type="term" value="F:glucose-6-phosphate dehydrogenase activity"/>
    <property type="evidence" value="ECO:0007669"/>
    <property type="project" value="UniProtKB-EC"/>
</dbReference>
<dbReference type="SUPFAM" id="SSF55347">
    <property type="entry name" value="Glyceraldehyde-3-phosphate dehydrogenase-like, C-terminal domain"/>
    <property type="match status" value="1"/>
</dbReference>
<evidence type="ECO:0000256" key="2">
    <source>
        <dbReference type="ARBA" id="ARBA00009975"/>
    </source>
</evidence>
<dbReference type="InterPro" id="IPR019796">
    <property type="entry name" value="G6P_DH_AS"/>
</dbReference>
<dbReference type="InterPro" id="IPR022674">
    <property type="entry name" value="G6P_DH_NAD-bd"/>
</dbReference>
<comment type="caution">
    <text evidence="12">The sequence shown here is derived from an EMBL/GenBank/DDBJ whole genome shotgun (WGS) entry which is preliminary data.</text>
</comment>
<dbReference type="PANTHER" id="PTHR23429:SF0">
    <property type="entry name" value="GLUCOSE-6-PHOSPHATE 1-DEHYDROGENASE"/>
    <property type="match status" value="1"/>
</dbReference>
<dbReference type="GO" id="GO:0006006">
    <property type="term" value="P:glucose metabolic process"/>
    <property type="evidence" value="ECO:0007669"/>
    <property type="project" value="UniProtKB-KW"/>
</dbReference>
<evidence type="ECO:0000256" key="6">
    <source>
        <dbReference type="ARBA" id="ARBA00022857"/>
    </source>
</evidence>
<reference evidence="12 13" key="1">
    <citation type="submission" date="2016-07" db="EMBL/GenBank/DDBJ databases">
        <title>Pervasive Adenine N6-methylation of Active Genes in Fungi.</title>
        <authorList>
            <consortium name="DOE Joint Genome Institute"/>
            <person name="Mondo S.J."/>
            <person name="Dannebaum R.O."/>
            <person name="Kuo R.C."/>
            <person name="Labutti K."/>
            <person name="Haridas S."/>
            <person name="Kuo A."/>
            <person name="Salamov A."/>
            <person name="Ahrendt S.R."/>
            <person name="Lipzen A."/>
            <person name="Sullivan W."/>
            <person name="Andreopoulos W.B."/>
            <person name="Clum A."/>
            <person name="Lindquist E."/>
            <person name="Daum C."/>
            <person name="Ramamoorthy G.K."/>
            <person name="Gryganskyi A."/>
            <person name="Culley D."/>
            <person name="Magnuson J.K."/>
            <person name="James T.Y."/>
            <person name="O'Malley M.A."/>
            <person name="Stajich J.E."/>
            <person name="Spatafora J.W."/>
            <person name="Visel A."/>
            <person name="Grigoriev I.V."/>
        </authorList>
    </citation>
    <scope>NUCLEOTIDE SEQUENCE [LARGE SCALE GENOMIC DNA]</scope>
    <source>
        <strain evidence="12 13">68-887.2</strain>
    </source>
</reference>
<evidence type="ECO:0000313" key="12">
    <source>
        <dbReference type="EMBL" id="ORY35485.1"/>
    </source>
</evidence>
<evidence type="ECO:0000313" key="13">
    <source>
        <dbReference type="Proteomes" id="UP000193986"/>
    </source>
</evidence>
<protein>
    <recommendedName>
        <fullName evidence="4 9">Glucose-6-phosphate 1-dehydrogenase</fullName>
        <ecNumber evidence="3 9">1.1.1.49</ecNumber>
    </recommendedName>
</protein>
<dbReference type="GO" id="GO:0005829">
    <property type="term" value="C:cytosol"/>
    <property type="evidence" value="ECO:0007669"/>
    <property type="project" value="TreeGrafter"/>
</dbReference>
<gene>
    <name evidence="12" type="ORF">BCR39DRAFT_510036</name>
</gene>
<comment type="pathway">
    <text evidence="1 9">Carbohydrate degradation; pentose phosphate pathway; D-ribulose 5-phosphate from D-glucose 6-phosphate (oxidative stage): step 1/3.</text>
</comment>
<dbReference type="OrthoDB" id="60984at2759"/>
<keyword evidence="6 9" id="KW-0521">NADP</keyword>
<dbReference type="NCBIfam" id="TIGR00871">
    <property type="entry name" value="zwf"/>
    <property type="match status" value="1"/>
</dbReference>